<dbReference type="InterPro" id="IPR047117">
    <property type="entry name" value="PERK1-13-like"/>
</dbReference>
<keyword evidence="7 14" id="KW-0547">Nucleotide-binding</keyword>
<protein>
    <recommendedName>
        <fullName evidence="2">non-specific serine/threonine protein kinase</fullName>
        <ecNumber evidence="2">2.7.11.1</ecNumber>
    </recommendedName>
</protein>
<feature type="binding site" evidence="14">
    <location>
        <position position="388"/>
    </location>
    <ligand>
        <name>ATP</name>
        <dbReference type="ChEBI" id="CHEBI:30616"/>
    </ligand>
</feature>
<comment type="subcellular location">
    <subcellularLocation>
        <location evidence="1">Cell membrane</location>
        <topology evidence="1">Single-pass membrane protein</topology>
    </subcellularLocation>
</comment>
<keyword evidence="4" id="KW-0723">Serine/threonine-protein kinase</keyword>
<evidence type="ECO:0000256" key="2">
    <source>
        <dbReference type="ARBA" id="ARBA00012513"/>
    </source>
</evidence>
<evidence type="ECO:0000256" key="4">
    <source>
        <dbReference type="ARBA" id="ARBA00022527"/>
    </source>
</evidence>
<sequence>MTSSPPPSPPPITGSPQRAPISFPPPPSSLPPLISPPLSPTPTQPIISPPPPPPPPSPSPKTTPSPPTPSTTPLPPSSSPPPPSTTPLPLPPPSATPNPPIAPAPLPSQPPTPTLTPPFTSPPSPHSPPIPTPPFPPKTSPPRPPSPPETWSPPPPTHSPLLPITPPLPQPPTSTLTPPPPTTITPIGSPPPLALASPPASSSQPPKSFTSPPLAPPTLESQSLPAKHDSGQFHTSRGLMIGCVIGVILLVIIVFGILFVCCQYRRKKKHVPSEEDYYKLTFLPPNVPQHPQKNTPLGSQIHMLLPNTCPLPPRMRSNGGSGFISSGFVNPILPQAPGVALGFSCAIFTYDQLMVATNGFSEANLLGEGGFGYVHKGVLPNGLEIAVKQLKTDSHQGEREFQAEVETISRVNHKHLVSLVGYCITGAERLLAYEFVPNKTLEFHLHGKEQPVMDWADRMKIAIGSAKGLAYLHEDCNPKIIHRDIKASNILLDFRSTIWVTVFNEKKYLMPQIFSSSLHSMWDPHIVRVSDFGLAKIFSDARTNIYTRVVGTIGYLAPEYASSGKVTDKSDVYSYGVMLLELITGRPPIIEIGSSVNQSLVEYARPLLSQALDDGNFDALVDPRLLSNFNTSEMTTMVACAANCVRHSESLRPRMSQIVHALEGHVSLKDLDEGMQPGHSTSFNFAGRSNCDVRKYFENMKKSNMTLESQEYGMMSRYSGSTSEYGLNPSDSSSEFPQRT</sequence>
<evidence type="ECO:0000256" key="14">
    <source>
        <dbReference type="PROSITE-ProRule" id="PRU10141"/>
    </source>
</evidence>
<dbReference type="FunFam" id="3.30.200.20:FF:000212">
    <property type="entry name" value="Proline-rich receptor-like protein kinase PERK8"/>
    <property type="match status" value="1"/>
</dbReference>
<dbReference type="InterPro" id="IPR008271">
    <property type="entry name" value="Ser/Thr_kinase_AS"/>
</dbReference>
<evidence type="ECO:0000256" key="15">
    <source>
        <dbReference type="SAM" id="MobiDB-lite"/>
    </source>
</evidence>
<feature type="region of interest" description="Disordered" evidence="15">
    <location>
        <begin position="718"/>
        <end position="740"/>
    </location>
</feature>
<dbReference type="PRINTS" id="PR01217">
    <property type="entry name" value="PRICHEXTENSN"/>
</dbReference>
<keyword evidence="3" id="KW-1003">Cell membrane</keyword>
<feature type="compositionally biased region" description="Pro residues" evidence="15">
    <location>
        <begin position="22"/>
        <end position="193"/>
    </location>
</feature>
<evidence type="ECO:0000256" key="6">
    <source>
        <dbReference type="ARBA" id="ARBA00022692"/>
    </source>
</evidence>
<evidence type="ECO:0000256" key="8">
    <source>
        <dbReference type="ARBA" id="ARBA00022777"/>
    </source>
</evidence>
<dbReference type="SMART" id="SM00220">
    <property type="entry name" value="S_TKc"/>
    <property type="match status" value="1"/>
</dbReference>
<dbReference type="GO" id="GO:0005524">
    <property type="term" value="F:ATP binding"/>
    <property type="evidence" value="ECO:0007669"/>
    <property type="project" value="UniProtKB-UniRule"/>
</dbReference>
<proteinExistence type="predicted"/>
<keyword evidence="5" id="KW-0808">Transferase</keyword>
<dbReference type="PROSITE" id="PS00108">
    <property type="entry name" value="PROTEIN_KINASE_ST"/>
    <property type="match status" value="1"/>
</dbReference>
<evidence type="ECO:0000256" key="7">
    <source>
        <dbReference type="ARBA" id="ARBA00022741"/>
    </source>
</evidence>
<dbReference type="PANTHER" id="PTHR47982:SF22">
    <property type="entry name" value="PROLINE-RICH RECEPTOR-LIKE PROTEIN KINASE PERK14"/>
    <property type="match status" value="1"/>
</dbReference>
<evidence type="ECO:0000313" key="19">
    <source>
        <dbReference type="EMBL" id="SPD31429.1"/>
    </source>
</evidence>
<evidence type="ECO:0000259" key="17">
    <source>
        <dbReference type="PROSITE" id="PS50011"/>
    </source>
</evidence>
<keyword evidence="6 16" id="KW-0812">Transmembrane</keyword>
<feature type="transmembrane region" description="Helical" evidence="16">
    <location>
        <begin position="239"/>
        <end position="261"/>
    </location>
</feature>
<evidence type="ECO:0000256" key="10">
    <source>
        <dbReference type="ARBA" id="ARBA00022989"/>
    </source>
</evidence>
<dbReference type="EC" id="2.7.11.1" evidence="2"/>
<dbReference type="PROSITE" id="PS00107">
    <property type="entry name" value="PROTEIN_KINASE_ATP"/>
    <property type="match status" value="1"/>
</dbReference>
<evidence type="ECO:0000256" key="13">
    <source>
        <dbReference type="ARBA" id="ARBA00048679"/>
    </source>
</evidence>
<evidence type="ECO:0000256" key="16">
    <source>
        <dbReference type="SAM" id="Phobius"/>
    </source>
</evidence>
<evidence type="ECO:0000256" key="5">
    <source>
        <dbReference type="ARBA" id="ARBA00022679"/>
    </source>
</evidence>
<keyword evidence="8" id="KW-0418">Kinase</keyword>
<dbReference type="GO" id="GO:0005886">
    <property type="term" value="C:plasma membrane"/>
    <property type="evidence" value="ECO:0007669"/>
    <property type="project" value="UniProtKB-SubCell"/>
</dbReference>
<dbReference type="Pfam" id="PF07714">
    <property type="entry name" value="PK_Tyr_Ser-Thr"/>
    <property type="match status" value="1"/>
</dbReference>
<dbReference type="EMBL" id="OIVN01006359">
    <property type="protein sequence ID" value="SPD31429.1"/>
    <property type="molecule type" value="Genomic_DNA"/>
</dbReference>
<comment type="catalytic activity">
    <reaction evidence="13">
        <text>L-seryl-[protein] + ATP = O-phospho-L-seryl-[protein] + ADP + H(+)</text>
        <dbReference type="Rhea" id="RHEA:17989"/>
        <dbReference type="Rhea" id="RHEA-COMP:9863"/>
        <dbReference type="Rhea" id="RHEA-COMP:11604"/>
        <dbReference type="ChEBI" id="CHEBI:15378"/>
        <dbReference type="ChEBI" id="CHEBI:29999"/>
        <dbReference type="ChEBI" id="CHEBI:30616"/>
        <dbReference type="ChEBI" id="CHEBI:83421"/>
        <dbReference type="ChEBI" id="CHEBI:456216"/>
        <dbReference type="EC" id="2.7.11.1"/>
    </reaction>
</comment>
<feature type="compositionally biased region" description="Pro residues" evidence="15">
    <location>
        <begin position="1"/>
        <end position="13"/>
    </location>
</feature>
<accession>A0A2N9J4Q5</accession>
<dbReference type="InterPro" id="IPR000719">
    <property type="entry name" value="Prot_kinase_dom"/>
</dbReference>
<keyword evidence="9 14" id="KW-0067">ATP-binding</keyword>
<comment type="catalytic activity">
    <reaction evidence="12">
        <text>L-threonyl-[protein] + ATP = O-phospho-L-threonyl-[protein] + ADP + H(+)</text>
        <dbReference type="Rhea" id="RHEA:46608"/>
        <dbReference type="Rhea" id="RHEA-COMP:11060"/>
        <dbReference type="Rhea" id="RHEA-COMP:11605"/>
        <dbReference type="ChEBI" id="CHEBI:15378"/>
        <dbReference type="ChEBI" id="CHEBI:30013"/>
        <dbReference type="ChEBI" id="CHEBI:30616"/>
        <dbReference type="ChEBI" id="CHEBI:61977"/>
        <dbReference type="ChEBI" id="CHEBI:456216"/>
        <dbReference type="EC" id="2.7.11.1"/>
    </reaction>
</comment>
<dbReference type="Gene3D" id="1.10.510.10">
    <property type="entry name" value="Transferase(Phosphotransferase) domain 1"/>
    <property type="match status" value="1"/>
</dbReference>
<reference evidence="19" key="1">
    <citation type="submission" date="2018-02" db="EMBL/GenBank/DDBJ databases">
        <authorList>
            <person name="Cohen D.B."/>
            <person name="Kent A.D."/>
        </authorList>
    </citation>
    <scope>NUCLEOTIDE SEQUENCE</scope>
</reference>
<keyword evidence="10 16" id="KW-1133">Transmembrane helix</keyword>
<gene>
    <name evidence="18" type="ORF">FSB_LOCUS19216</name>
    <name evidence="19" type="ORF">FSB_LOCUS59311</name>
</gene>
<dbReference type="GO" id="GO:0004674">
    <property type="term" value="F:protein serine/threonine kinase activity"/>
    <property type="evidence" value="ECO:0007669"/>
    <property type="project" value="UniProtKB-KW"/>
</dbReference>
<feature type="domain" description="Protein kinase" evidence="17">
    <location>
        <begin position="360"/>
        <end position="668"/>
    </location>
</feature>
<evidence type="ECO:0000256" key="11">
    <source>
        <dbReference type="ARBA" id="ARBA00023136"/>
    </source>
</evidence>
<dbReference type="InterPro" id="IPR011009">
    <property type="entry name" value="Kinase-like_dom_sf"/>
</dbReference>
<dbReference type="InterPro" id="IPR017441">
    <property type="entry name" value="Protein_kinase_ATP_BS"/>
</dbReference>
<dbReference type="EMBL" id="OIVN01001219">
    <property type="protein sequence ID" value="SPC91334.1"/>
    <property type="molecule type" value="Genomic_DNA"/>
</dbReference>
<evidence type="ECO:0000256" key="3">
    <source>
        <dbReference type="ARBA" id="ARBA00022475"/>
    </source>
</evidence>
<dbReference type="AlphaFoldDB" id="A0A2N9J4Q5"/>
<organism evidence="19">
    <name type="scientific">Fagus sylvatica</name>
    <name type="common">Beechnut</name>
    <dbReference type="NCBI Taxonomy" id="28930"/>
    <lineage>
        <taxon>Eukaryota</taxon>
        <taxon>Viridiplantae</taxon>
        <taxon>Streptophyta</taxon>
        <taxon>Embryophyta</taxon>
        <taxon>Tracheophyta</taxon>
        <taxon>Spermatophyta</taxon>
        <taxon>Magnoliopsida</taxon>
        <taxon>eudicotyledons</taxon>
        <taxon>Gunneridae</taxon>
        <taxon>Pentapetalae</taxon>
        <taxon>rosids</taxon>
        <taxon>fabids</taxon>
        <taxon>Fagales</taxon>
        <taxon>Fagaceae</taxon>
        <taxon>Fagus</taxon>
    </lineage>
</organism>
<dbReference type="Gene3D" id="3.30.200.20">
    <property type="entry name" value="Phosphorylase Kinase, domain 1"/>
    <property type="match status" value="1"/>
</dbReference>
<dbReference type="InterPro" id="IPR001245">
    <property type="entry name" value="Ser-Thr/Tyr_kinase_cat_dom"/>
</dbReference>
<evidence type="ECO:0000313" key="18">
    <source>
        <dbReference type="EMBL" id="SPC91334.1"/>
    </source>
</evidence>
<feature type="compositionally biased region" description="Low complexity" evidence="15">
    <location>
        <begin position="194"/>
        <end position="206"/>
    </location>
</feature>
<name>A0A2N9J4Q5_FAGSY</name>
<keyword evidence="11 16" id="KW-0472">Membrane</keyword>
<evidence type="ECO:0000256" key="1">
    <source>
        <dbReference type="ARBA" id="ARBA00004162"/>
    </source>
</evidence>
<dbReference type="PROSITE" id="PS50011">
    <property type="entry name" value="PROTEIN_KINASE_DOM"/>
    <property type="match status" value="1"/>
</dbReference>
<feature type="region of interest" description="Disordered" evidence="15">
    <location>
        <begin position="1"/>
        <end position="231"/>
    </location>
</feature>
<dbReference type="SUPFAM" id="SSF56112">
    <property type="entry name" value="Protein kinase-like (PK-like)"/>
    <property type="match status" value="1"/>
</dbReference>
<dbReference type="PANTHER" id="PTHR47982">
    <property type="entry name" value="PROLINE-RICH RECEPTOR-LIKE PROTEIN KINASE PERK4"/>
    <property type="match status" value="1"/>
</dbReference>
<evidence type="ECO:0000256" key="9">
    <source>
        <dbReference type="ARBA" id="ARBA00022840"/>
    </source>
</evidence>
<evidence type="ECO:0000256" key="12">
    <source>
        <dbReference type="ARBA" id="ARBA00047899"/>
    </source>
</evidence>